<name>A0A383XQF4_9GAMM</name>
<gene>
    <name evidence="1" type="ORF">DEH80_15455</name>
</gene>
<evidence type="ECO:0000313" key="2">
    <source>
        <dbReference type="Proteomes" id="UP000251800"/>
    </source>
</evidence>
<protein>
    <submittedName>
        <fullName evidence="1">DUF1249 domain-containing protein</fullName>
    </submittedName>
</protein>
<dbReference type="Proteomes" id="UP000251800">
    <property type="component" value="Unassembled WGS sequence"/>
</dbReference>
<dbReference type="EMBL" id="QEQK01000017">
    <property type="protein sequence ID" value="PWN54858.1"/>
    <property type="molecule type" value="Genomic_DNA"/>
</dbReference>
<comment type="caution">
    <text evidence="1">The sequence shown here is derived from an EMBL/GenBank/DDBJ whole genome shotgun (WGS) entry which is preliminary data.</text>
</comment>
<dbReference type="Pfam" id="PF06853">
    <property type="entry name" value="DUF1249"/>
    <property type="match status" value="1"/>
</dbReference>
<evidence type="ECO:0000313" key="1">
    <source>
        <dbReference type="EMBL" id="PWN54858.1"/>
    </source>
</evidence>
<sequence length="161" mass="18844">MELANPKRLLRLGRPDSFSGLMNLVDENYNRFQRLVPDHPLPYETAVSRSTSDYDLHLTVLERCRYTTTVHLTYWFETQPGERRADPDVRLRLYHDAGVAEVVDSCRSRCDFLRDIDPEVGGWLQRQHARNLMVYKWLGYLLDQGHGFAMAARPRQAAEHR</sequence>
<dbReference type="InterPro" id="IPR009659">
    <property type="entry name" value="DUF1249"/>
</dbReference>
<dbReference type="RefSeq" id="WP_109721421.1">
    <property type="nucleotide sequence ID" value="NZ_QEQK01000017.1"/>
</dbReference>
<organism evidence="1 2">
    <name type="scientific">Abyssibacter profundi</name>
    <dbReference type="NCBI Taxonomy" id="2182787"/>
    <lineage>
        <taxon>Bacteria</taxon>
        <taxon>Pseudomonadati</taxon>
        <taxon>Pseudomonadota</taxon>
        <taxon>Gammaproteobacteria</taxon>
        <taxon>Chromatiales</taxon>
        <taxon>Oceanococcaceae</taxon>
        <taxon>Abyssibacter</taxon>
    </lineage>
</organism>
<accession>A0A383XQF4</accession>
<dbReference type="OrthoDB" id="9793663at2"/>
<dbReference type="AlphaFoldDB" id="A0A383XQF4"/>
<reference evidence="1 2" key="1">
    <citation type="submission" date="2018-05" db="EMBL/GenBank/DDBJ databases">
        <title>Abyssibacter profundi OUC007T gen. nov., sp. nov, a marine bacterium isolated from seawater of the Mariana Trench.</title>
        <authorList>
            <person name="Zhou S."/>
        </authorList>
    </citation>
    <scope>NUCLEOTIDE SEQUENCE [LARGE SCALE GENOMIC DNA]</scope>
    <source>
        <strain evidence="1 2">OUC007</strain>
    </source>
</reference>
<keyword evidence="2" id="KW-1185">Reference proteome</keyword>
<dbReference type="PANTHER" id="PTHR38774">
    <property type="entry name" value="CYTOPLASMIC PROTEIN-RELATED"/>
    <property type="match status" value="1"/>
</dbReference>
<proteinExistence type="predicted"/>
<dbReference type="PANTHER" id="PTHR38774:SF1">
    <property type="entry name" value="CYTOPLASMIC PROTEIN"/>
    <property type="match status" value="1"/>
</dbReference>